<organism evidence="3 4">
    <name type="scientific">Leishmania panamensis</name>
    <dbReference type="NCBI Taxonomy" id="5679"/>
    <lineage>
        <taxon>Eukaryota</taxon>
        <taxon>Discoba</taxon>
        <taxon>Euglenozoa</taxon>
        <taxon>Kinetoplastea</taxon>
        <taxon>Metakinetoplastina</taxon>
        <taxon>Trypanosomatida</taxon>
        <taxon>Trypanosomatidae</taxon>
        <taxon>Leishmaniinae</taxon>
        <taxon>Leishmania</taxon>
        <taxon>Leishmania guyanensis species complex</taxon>
    </lineage>
</organism>
<evidence type="ECO:0000256" key="1">
    <source>
        <dbReference type="SAM" id="MobiDB-lite"/>
    </source>
</evidence>
<gene>
    <name evidence="3" type="ORF">LPMP_341530</name>
</gene>
<dbReference type="OrthoDB" id="270285at2759"/>
<dbReference type="GeneID" id="22578658"/>
<keyword evidence="2" id="KW-0472">Membrane</keyword>
<proteinExistence type="predicted"/>
<protein>
    <submittedName>
        <fullName evidence="3">Uncharacterized protein</fullName>
    </submittedName>
</protein>
<dbReference type="EMBL" id="CP009403">
    <property type="protein sequence ID" value="AIO01780.1"/>
    <property type="molecule type" value="Genomic_DNA"/>
</dbReference>
<feature type="compositionally biased region" description="Low complexity" evidence="1">
    <location>
        <begin position="239"/>
        <end position="252"/>
    </location>
</feature>
<dbReference type="AlphaFoldDB" id="A0A088S2J7"/>
<dbReference type="VEuPathDB" id="TriTrypDB:LPAL13_340021300"/>
<keyword evidence="2" id="KW-1133">Transmembrane helix</keyword>
<accession>A0A088S2J7</accession>
<dbReference type="Proteomes" id="UP000063063">
    <property type="component" value="Chromosome 34"/>
</dbReference>
<sequence>MSPQIVERLGGFSRCTTLLTFAIHFLHSLFSVVNFLSWVNTPESRLTHNMKIVYLSLTIVCCLSYFLGASVFYMWAWRFPEPEEVAKRRRVYGVSINLLFCDLPIFIIETKIVRQLNFPAAIMGFTYVLTCVSFSCSVLRVWFFFMVRFIKFHFPTAWSIGSSYPTQATVAVRREMDVRNYTGGGCAAGDDGGSVTPPLTAAGHTILLSRNSGLYSDDRASTTGLYHTLTPDRARSDIYYSPPSSHYHTPSSGDLSTPREQNQRRYRCGMGTRLYRPRSAAPPLRI</sequence>
<keyword evidence="2" id="KW-0812">Transmembrane</keyword>
<evidence type="ECO:0000313" key="4">
    <source>
        <dbReference type="Proteomes" id="UP000063063"/>
    </source>
</evidence>
<name>A0A088S2J7_LEIPA</name>
<dbReference type="eggNOG" id="ENOG502S1SX">
    <property type="taxonomic scope" value="Eukaryota"/>
</dbReference>
<feature type="transmembrane region" description="Helical" evidence="2">
    <location>
        <begin position="12"/>
        <end position="32"/>
    </location>
</feature>
<feature type="transmembrane region" description="Helical" evidence="2">
    <location>
        <begin position="120"/>
        <end position="143"/>
    </location>
</feature>
<dbReference type="KEGG" id="lpan:LPMP_341530"/>
<keyword evidence="4" id="KW-1185">Reference proteome</keyword>
<feature type="transmembrane region" description="Helical" evidence="2">
    <location>
        <begin position="52"/>
        <end position="77"/>
    </location>
</feature>
<evidence type="ECO:0000256" key="2">
    <source>
        <dbReference type="SAM" id="Phobius"/>
    </source>
</evidence>
<evidence type="ECO:0000313" key="3">
    <source>
        <dbReference type="EMBL" id="AIO01780.1"/>
    </source>
</evidence>
<feature type="region of interest" description="Disordered" evidence="1">
    <location>
        <begin position="239"/>
        <end position="286"/>
    </location>
</feature>
<dbReference type="RefSeq" id="XP_010702580.1">
    <property type="nucleotide sequence ID" value="XM_010704278.1"/>
</dbReference>
<feature type="transmembrane region" description="Helical" evidence="2">
    <location>
        <begin position="89"/>
        <end position="108"/>
    </location>
</feature>
<dbReference type="VEuPathDB" id="TriTrypDB:LPMP_341530"/>
<reference evidence="3 4" key="1">
    <citation type="journal article" date="2015" name="Sci. Rep.">
        <title>The genome of Leishmania panamensis: insights into genomics of the L. (Viannia) subgenus.</title>
        <authorList>
            <person name="Llanes A."/>
            <person name="Restrepo C.M."/>
            <person name="Vecchio G.D."/>
            <person name="Anguizola F.J."/>
            <person name="Lleonart R."/>
        </authorList>
    </citation>
    <scope>NUCLEOTIDE SEQUENCE [LARGE SCALE GENOMIC DNA]</scope>
    <source>
        <strain evidence="3 4">MHOM/PA/94/PSC-1</strain>
    </source>
</reference>